<protein>
    <submittedName>
        <fullName evidence="2">Uncharacterized protein</fullName>
    </submittedName>
</protein>
<organism evidence="2 3">
    <name type="scientific">Synaphobranchus kaupii</name>
    <name type="common">Kaup's arrowtooth eel</name>
    <dbReference type="NCBI Taxonomy" id="118154"/>
    <lineage>
        <taxon>Eukaryota</taxon>
        <taxon>Metazoa</taxon>
        <taxon>Chordata</taxon>
        <taxon>Craniata</taxon>
        <taxon>Vertebrata</taxon>
        <taxon>Euteleostomi</taxon>
        <taxon>Actinopterygii</taxon>
        <taxon>Neopterygii</taxon>
        <taxon>Teleostei</taxon>
        <taxon>Anguilliformes</taxon>
        <taxon>Synaphobranchidae</taxon>
        <taxon>Synaphobranchus</taxon>
    </lineage>
</organism>
<evidence type="ECO:0000256" key="1">
    <source>
        <dbReference type="SAM" id="MobiDB-lite"/>
    </source>
</evidence>
<dbReference type="AlphaFoldDB" id="A0A9Q1J6T4"/>
<evidence type="ECO:0000313" key="2">
    <source>
        <dbReference type="EMBL" id="KAJ8369724.1"/>
    </source>
</evidence>
<name>A0A9Q1J6T4_SYNKA</name>
<dbReference type="EMBL" id="JAINUF010000003">
    <property type="protein sequence ID" value="KAJ8369724.1"/>
    <property type="molecule type" value="Genomic_DNA"/>
</dbReference>
<feature type="region of interest" description="Disordered" evidence="1">
    <location>
        <begin position="1"/>
        <end position="38"/>
    </location>
</feature>
<proteinExistence type="predicted"/>
<sequence length="79" mass="8792">MAGPQDREPELACQGMDSLQKNQEGLQASGGTDDRQERVCSRAISLHRRWPALNSTNQATADQTPPAVDRDFHWTLILC</sequence>
<dbReference type="Proteomes" id="UP001152622">
    <property type="component" value="Chromosome 3"/>
</dbReference>
<accession>A0A9Q1J6T4</accession>
<feature type="compositionally biased region" description="Polar residues" evidence="1">
    <location>
        <begin position="17"/>
        <end position="30"/>
    </location>
</feature>
<feature type="compositionally biased region" description="Basic and acidic residues" evidence="1">
    <location>
        <begin position="1"/>
        <end position="10"/>
    </location>
</feature>
<reference evidence="2" key="1">
    <citation type="journal article" date="2023" name="Science">
        <title>Genome structures resolve the early diversification of teleost fishes.</title>
        <authorList>
            <person name="Parey E."/>
            <person name="Louis A."/>
            <person name="Montfort J."/>
            <person name="Bouchez O."/>
            <person name="Roques C."/>
            <person name="Iampietro C."/>
            <person name="Lluch J."/>
            <person name="Castinel A."/>
            <person name="Donnadieu C."/>
            <person name="Desvignes T."/>
            <person name="Floi Bucao C."/>
            <person name="Jouanno E."/>
            <person name="Wen M."/>
            <person name="Mejri S."/>
            <person name="Dirks R."/>
            <person name="Jansen H."/>
            <person name="Henkel C."/>
            <person name="Chen W.J."/>
            <person name="Zahm M."/>
            <person name="Cabau C."/>
            <person name="Klopp C."/>
            <person name="Thompson A.W."/>
            <person name="Robinson-Rechavi M."/>
            <person name="Braasch I."/>
            <person name="Lecointre G."/>
            <person name="Bobe J."/>
            <person name="Postlethwait J.H."/>
            <person name="Berthelot C."/>
            <person name="Roest Crollius H."/>
            <person name="Guiguen Y."/>
        </authorList>
    </citation>
    <scope>NUCLEOTIDE SEQUENCE</scope>
    <source>
        <strain evidence="2">WJC10195</strain>
    </source>
</reference>
<keyword evidence="3" id="KW-1185">Reference proteome</keyword>
<evidence type="ECO:0000313" key="3">
    <source>
        <dbReference type="Proteomes" id="UP001152622"/>
    </source>
</evidence>
<comment type="caution">
    <text evidence="2">The sequence shown here is derived from an EMBL/GenBank/DDBJ whole genome shotgun (WGS) entry which is preliminary data.</text>
</comment>
<gene>
    <name evidence="2" type="ORF">SKAU_G00097520</name>
</gene>